<evidence type="ECO:0000256" key="13">
    <source>
        <dbReference type="ARBA" id="ARBA00042883"/>
    </source>
</evidence>
<gene>
    <name evidence="16" type="ORF">MNBD_GAMMA08-101</name>
</gene>
<dbReference type="Gene3D" id="3.30.2350.10">
    <property type="entry name" value="Pseudouridine synthase"/>
    <property type="match status" value="1"/>
</dbReference>
<keyword evidence="1" id="KW-0698">rRNA processing</keyword>
<evidence type="ECO:0000256" key="4">
    <source>
        <dbReference type="ARBA" id="ARBA00036184"/>
    </source>
</evidence>
<dbReference type="InterPro" id="IPR020103">
    <property type="entry name" value="PsdUridine_synth_cat_dom_sf"/>
</dbReference>
<dbReference type="GO" id="GO:0000455">
    <property type="term" value="P:enzyme-directed rRNA pseudouridine synthesis"/>
    <property type="evidence" value="ECO:0007669"/>
    <property type="project" value="TreeGrafter"/>
</dbReference>
<evidence type="ECO:0000259" key="15">
    <source>
        <dbReference type="Pfam" id="PF00849"/>
    </source>
</evidence>
<comment type="catalytic activity">
    <reaction evidence="5">
        <text>uridine(746) in 23S rRNA = pseudouridine(746) in 23S rRNA</text>
        <dbReference type="Rhea" id="RHEA:42548"/>
        <dbReference type="Rhea" id="RHEA-COMP:10109"/>
        <dbReference type="Rhea" id="RHEA-COMP:10110"/>
        <dbReference type="ChEBI" id="CHEBI:65314"/>
        <dbReference type="ChEBI" id="CHEBI:65315"/>
        <dbReference type="EC" id="5.4.99.29"/>
    </reaction>
</comment>
<evidence type="ECO:0000256" key="8">
    <source>
        <dbReference type="ARBA" id="ARBA00038945"/>
    </source>
</evidence>
<evidence type="ECO:0000256" key="9">
    <source>
        <dbReference type="ARBA" id="ARBA00039988"/>
    </source>
</evidence>
<evidence type="ECO:0000256" key="7">
    <source>
        <dbReference type="ARBA" id="ARBA00038944"/>
    </source>
</evidence>
<dbReference type="InterPro" id="IPR050188">
    <property type="entry name" value="RluA_PseudoU_synthase"/>
</dbReference>
<dbReference type="EC" id="5.4.99.28" evidence="7"/>
<dbReference type="AlphaFoldDB" id="A0A3B0XK96"/>
<sequence length="222" mass="25372">MLQPKIYSPPAHEKLDILFQDNYLIALNKPSGLLSVPGRGDDKKDCMLSRLQLQHPESLVVHRLDMPTSGLILFALNKELQKQMGMLFEKKKIYKQYIANVHGILKEKKGIINQPLITDWINRPRQKIDYKKGKPSQTKFTLISNDNKNYSSIVKLEPITGRSHQLRVHMSSLGHAILGDDIYGTVQTRNASPRLLLHAEKISFMHPITQKPININCDVDFL</sequence>
<dbReference type="InterPro" id="IPR006224">
    <property type="entry name" value="PsdUridine_synth_RluA-like_CS"/>
</dbReference>
<comment type="function">
    <text evidence="6">Dual specificity enzyme that catalyzes the synthesis of pseudouridine from uracil-746 in 23S ribosomal RNA and from uracil-32 in the anticodon stem and loop of transfer RNAs.</text>
</comment>
<dbReference type="Pfam" id="PF00849">
    <property type="entry name" value="PseudoU_synth_2"/>
    <property type="match status" value="1"/>
</dbReference>
<evidence type="ECO:0000256" key="3">
    <source>
        <dbReference type="ARBA" id="ARBA00023235"/>
    </source>
</evidence>
<comment type="catalytic activity">
    <reaction evidence="4">
        <text>uridine(32) in tRNA = pseudouridine(32) in tRNA</text>
        <dbReference type="Rhea" id="RHEA:42544"/>
        <dbReference type="Rhea" id="RHEA-COMP:10107"/>
        <dbReference type="Rhea" id="RHEA-COMP:10108"/>
        <dbReference type="ChEBI" id="CHEBI:65314"/>
        <dbReference type="ChEBI" id="CHEBI:65315"/>
        <dbReference type="EC" id="5.4.99.28"/>
    </reaction>
</comment>
<evidence type="ECO:0000256" key="6">
    <source>
        <dbReference type="ARBA" id="ARBA00037305"/>
    </source>
</evidence>
<feature type="domain" description="Pseudouridine synthase RsuA/RluA-like" evidence="15">
    <location>
        <begin position="23"/>
        <end position="172"/>
    </location>
</feature>
<keyword evidence="3 16" id="KW-0413">Isomerase</keyword>
<proteinExistence type="predicted"/>
<evidence type="ECO:0000256" key="12">
    <source>
        <dbReference type="ARBA" id="ARBA00042844"/>
    </source>
</evidence>
<dbReference type="PANTHER" id="PTHR21600:SF91">
    <property type="entry name" value="DUAL-SPECIFICITY RNA PSEUDOURIDINE SYNTHASE RLUA"/>
    <property type="match status" value="1"/>
</dbReference>
<dbReference type="CDD" id="cd02869">
    <property type="entry name" value="PseudoU_synth_RluA_like"/>
    <property type="match status" value="1"/>
</dbReference>
<keyword evidence="2" id="KW-0819">tRNA processing</keyword>
<dbReference type="GO" id="GO:0160142">
    <property type="term" value="F:23S rRNA pseudouridine(746) synthase activity"/>
    <property type="evidence" value="ECO:0007669"/>
    <property type="project" value="UniProtKB-EC"/>
</dbReference>
<evidence type="ECO:0000256" key="11">
    <source>
        <dbReference type="ARBA" id="ARBA00042372"/>
    </source>
</evidence>
<dbReference type="GO" id="GO:0160151">
    <property type="term" value="F:tRNA pseudouridine(32) synthase activity"/>
    <property type="evidence" value="ECO:0007669"/>
    <property type="project" value="UniProtKB-EC"/>
</dbReference>
<organism evidence="16">
    <name type="scientific">hydrothermal vent metagenome</name>
    <dbReference type="NCBI Taxonomy" id="652676"/>
    <lineage>
        <taxon>unclassified sequences</taxon>
        <taxon>metagenomes</taxon>
        <taxon>ecological metagenomes</taxon>
    </lineage>
</organism>
<evidence type="ECO:0000256" key="2">
    <source>
        <dbReference type="ARBA" id="ARBA00022694"/>
    </source>
</evidence>
<dbReference type="PROSITE" id="PS01129">
    <property type="entry name" value="PSI_RLU"/>
    <property type="match status" value="1"/>
</dbReference>
<evidence type="ECO:0000256" key="1">
    <source>
        <dbReference type="ARBA" id="ARBA00022552"/>
    </source>
</evidence>
<evidence type="ECO:0000256" key="10">
    <source>
        <dbReference type="ARBA" id="ARBA00041266"/>
    </source>
</evidence>
<dbReference type="SUPFAM" id="SSF55120">
    <property type="entry name" value="Pseudouridine synthase"/>
    <property type="match status" value="1"/>
</dbReference>
<reference evidence="16" key="1">
    <citation type="submission" date="2018-06" db="EMBL/GenBank/DDBJ databases">
        <authorList>
            <person name="Zhirakovskaya E."/>
        </authorList>
    </citation>
    <scope>NUCLEOTIDE SEQUENCE</scope>
</reference>
<accession>A0A3B0XK96</accession>
<dbReference type="EC" id="5.4.99.29" evidence="8"/>
<evidence type="ECO:0000256" key="5">
    <source>
        <dbReference type="ARBA" id="ARBA00036916"/>
    </source>
</evidence>
<evidence type="ECO:0000313" key="16">
    <source>
        <dbReference type="EMBL" id="VAW63577.1"/>
    </source>
</evidence>
<name>A0A3B0XK96_9ZZZZ</name>
<dbReference type="GO" id="GO:0008033">
    <property type="term" value="P:tRNA processing"/>
    <property type="evidence" value="ECO:0007669"/>
    <property type="project" value="UniProtKB-KW"/>
</dbReference>
<dbReference type="EMBL" id="UOFH01000253">
    <property type="protein sequence ID" value="VAW63577.1"/>
    <property type="molecule type" value="Genomic_DNA"/>
</dbReference>
<evidence type="ECO:0000256" key="14">
    <source>
        <dbReference type="ARBA" id="ARBA00043143"/>
    </source>
</evidence>
<dbReference type="InterPro" id="IPR006145">
    <property type="entry name" value="PsdUridine_synth_RsuA/RluA"/>
</dbReference>
<protein>
    <recommendedName>
        <fullName evidence="9">Dual-specificity RNA pseudouridine synthase RluA</fullName>
        <ecNumber evidence="7">5.4.99.28</ecNumber>
        <ecNumber evidence="8">5.4.99.29</ecNumber>
    </recommendedName>
    <alternativeName>
        <fullName evidence="10">23S rRNA pseudouridine(746) synthase</fullName>
    </alternativeName>
    <alternativeName>
        <fullName evidence="13">Ribosomal large subunit pseudouridine synthase A</fullName>
    </alternativeName>
    <alternativeName>
        <fullName evidence="12">rRNA pseudouridylate synthase A</fullName>
    </alternativeName>
    <alternativeName>
        <fullName evidence="14">rRNA-uridine isomerase A</fullName>
    </alternativeName>
    <alternativeName>
        <fullName evidence="11">tRNA pseudouridine(32) synthase</fullName>
    </alternativeName>
</protein>
<dbReference type="GO" id="GO:0003723">
    <property type="term" value="F:RNA binding"/>
    <property type="evidence" value="ECO:0007669"/>
    <property type="project" value="InterPro"/>
</dbReference>
<dbReference type="PANTHER" id="PTHR21600">
    <property type="entry name" value="MITOCHONDRIAL RNA PSEUDOURIDINE SYNTHASE"/>
    <property type="match status" value="1"/>
</dbReference>